<evidence type="ECO:0000313" key="3">
    <source>
        <dbReference type="EMBL" id="KAF5344232.1"/>
    </source>
</evidence>
<keyword evidence="4" id="KW-1185">Reference proteome</keyword>
<dbReference type="Gene3D" id="1.20.1300.10">
    <property type="entry name" value="Fumarate reductase/succinate dehydrogenase, transmembrane subunit"/>
    <property type="match status" value="1"/>
</dbReference>
<feature type="domain" description="Mitochondrial adapter protein MCP1 transmembrane" evidence="2">
    <location>
        <begin position="128"/>
        <end position="219"/>
    </location>
</feature>
<proteinExistence type="predicted"/>
<feature type="transmembrane region" description="Helical" evidence="1">
    <location>
        <begin position="26"/>
        <end position="49"/>
    </location>
</feature>
<feature type="transmembrane region" description="Helical" evidence="1">
    <location>
        <begin position="113"/>
        <end position="135"/>
    </location>
</feature>
<dbReference type="GO" id="GO:0016020">
    <property type="term" value="C:membrane"/>
    <property type="evidence" value="ECO:0007669"/>
    <property type="project" value="InterPro"/>
</dbReference>
<evidence type="ECO:0000259" key="2">
    <source>
        <dbReference type="Pfam" id="PF07950"/>
    </source>
</evidence>
<evidence type="ECO:0000256" key="1">
    <source>
        <dbReference type="SAM" id="Phobius"/>
    </source>
</evidence>
<organism evidence="3 4">
    <name type="scientific">Leucocoprinus leucothites</name>
    <dbReference type="NCBI Taxonomy" id="201217"/>
    <lineage>
        <taxon>Eukaryota</taxon>
        <taxon>Fungi</taxon>
        <taxon>Dikarya</taxon>
        <taxon>Basidiomycota</taxon>
        <taxon>Agaricomycotina</taxon>
        <taxon>Agaricomycetes</taxon>
        <taxon>Agaricomycetidae</taxon>
        <taxon>Agaricales</taxon>
        <taxon>Agaricineae</taxon>
        <taxon>Agaricaceae</taxon>
        <taxon>Leucocoprinus</taxon>
    </lineage>
</organism>
<dbReference type="PANTHER" id="PTHR38409">
    <property type="entry name" value="MDM10-COMPLEMENTING PROTEIN 1"/>
    <property type="match status" value="1"/>
</dbReference>
<keyword evidence="1" id="KW-0472">Membrane</keyword>
<dbReference type="InterPro" id="IPR039960">
    <property type="entry name" value="MCP1"/>
</dbReference>
<dbReference type="AlphaFoldDB" id="A0A8H5FPP2"/>
<dbReference type="OrthoDB" id="10259513at2759"/>
<dbReference type="Proteomes" id="UP000559027">
    <property type="component" value="Unassembled WGS sequence"/>
</dbReference>
<dbReference type="GO" id="GO:0055088">
    <property type="term" value="P:lipid homeostasis"/>
    <property type="evidence" value="ECO:0007669"/>
    <property type="project" value="InterPro"/>
</dbReference>
<feature type="transmembrane region" description="Helical" evidence="1">
    <location>
        <begin position="172"/>
        <end position="193"/>
    </location>
</feature>
<gene>
    <name evidence="3" type="ORF">D9756_011249</name>
</gene>
<dbReference type="SUPFAM" id="SSF81343">
    <property type="entry name" value="Fumarate reductase respiratory complex transmembrane subunits"/>
    <property type="match status" value="1"/>
</dbReference>
<keyword evidence="1" id="KW-0812">Transmembrane</keyword>
<evidence type="ECO:0000313" key="4">
    <source>
        <dbReference type="Proteomes" id="UP000559027"/>
    </source>
</evidence>
<accession>A0A8H5FPP2</accession>
<sequence length="256" mass="27796">MSASPSNTRKTVLNVLTTVSHVTSPFISVFLLVHLAAPVLANVGGTNLASQTMILGREYYQTPIGEGLLALGPIVVHSIAGISKRLLLTAPSNKPSGADGKSSEKRATSHRPLTTLLSLTGYATVLIFLPVHFLVHRDYPALPIEPISSVGPASLDYEYVKYGLHTWPWRSWFLYAGLVGSVALHAADGATLIWNTWFKDSWGNLSHKTRRTIAVGGVIIPVLLGLTAIAREPPMIMSFLQNRYHAAYTQSIAFRV</sequence>
<protein>
    <recommendedName>
        <fullName evidence="2">Mitochondrial adapter protein MCP1 transmembrane domain-containing protein</fullName>
    </recommendedName>
</protein>
<dbReference type="InterPro" id="IPR012472">
    <property type="entry name" value="MCP1_TM"/>
</dbReference>
<dbReference type="InterPro" id="IPR034804">
    <property type="entry name" value="SQR/QFR_C/D"/>
</dbReference>
<keyword evidence="1" id="KW-1133">Transmembrane helix</keyword>
<dbReference type="PANTHER" id="PTHR38409:SF1">
    <property type="entry name" value="MITOCHONDRIAL ADAPTER PROTEIN MCP1"/>
    <property type="match status" value="1"/>
</dbReference>
<name>A0A8H5FPP2_9AGAR</name>
<dbReference type="Pfam" id="PF07950">
    <property type="entry name" value="MCP1_TM"/>
    <property type="match status" value="1"/>
</dbReference>
<reference evidence="3 4" key="1">
    <citation type="journal article" date="2020" name="ISME J.">
        <title>Uncovering the hidden diversity of litter-decomposition mechanisms in mushroom-forming fungi.</title>
        <authorList>
            <person name="Floudas D."/>
            <person name="Bentzer J."/>
            <person name="Ahren D."/>
            <person name="Johansson T."/>
            <person name="Persson P."/>
            <person name="Tunlid A."/>
        </authorList>
    </citation>
    <scope>NUCLEOTIDE SEQUENCE [LARGE SCALE GENOMIC DNA]</scope>
    <source>
        <strain evidence="3 4">CBS 146.42</strain>
    </source>
</reference>
<dbReference type="EMBL" id="JAACJO010000069">
    <property type="protein sequence ID" value="KAF5344232.1"/>
    <property type="molecule type" value="Genomic_DNA"/>
</dbReference>
<comment type="caution">
    <text evidence="3">The sequence shown here is derived from an EMBL/GenBank/DDBJ whole genome shotgun (WGS) entry which is preliminary data.</text>
</comment>
<feature type="transmembrane region" description="Helical" evidence="1">
    <location>
        <begin position="213"/>
        <end position="230"/>
    </location>
</feature>